<dbReference type="InterPro" id="IPR012337">
    <property type="entry name" value="RNaseH-like_sf"/>
</dbReference>
<proteinExistence type="predicted"/>
<dbReference type="AlphaFoldDB" id="A0A5C3PQ40"/>
<dbReference type="Gene3D" id="3.30.420.10">
    <property type="entry name" value="Ribonuclease H-like superfamily/Ribonuclease H"/>
    <property type="match status" value="1"/>
</dbReference>
<evidence type="ECO:0000313" key="4">
    <source>
        <dbReference type="Proteomes" id="UP000308197"/>
    </source>
</evidence>
<dbReference type="Pfam" id="PF21762">
    <property type="entry name" value="DEDDh_C"/>
    <property type="match status" value="1"/>
</dbReference>
<name>A0A5C3PQ40_9APHY</name>
<gene>
    <name evidence="3" type="ORF">K466DRAFT_482685</name>
</gene>
<dbReference type="PANTHER" id="PTHR28083:SF1">
    <property type="entry name" value="GOOD FOR FULL DBP5 ACTIVITY PROTEIN 2"/>
    <property type="match status" value="1"/>
</dbReference>
<dbReference type="PANTHER" id="PTHR28083">
    <property type="entry name" value="GOOD FOR FULL DBP5 ACTIVITY PROTEIN 2"/>
    <property type="match status" value="1"/>
</dbReference>
<dbReference type="SUPFAM" id="SSF53098">
    <property type="entry name" value="Ribonuclease H-like"/>
    <property type="match status" value="1"/>
</dbReference>
<reference evidence="3 4" key="1">
    <citation type="journal article" date="2019" name="Nat. Ecol. Evol.">
        <title>Megaphylogeny resolves global patterns of mushroom evolution.</title>
        <authorList>
            <person name="Varga T."/>
            <person name="Krizsan K."/>
            <person name="Foldi C."/>
            <person name="Dima B."/>
            <person name="Sanchez-Garcia M."/>
            <person name="Sanchez-Ramirez S."/>
            <person name="Szollosi G.J."/>
            <person name="Szarkandi J.G."/>
            <person name="Papp V."/>
            <person name="Albert L."/>
            <person name="Andreopoulos W."/>
            <person name="Angelini C."/>
            <person name="Antonin V."/>
            <person name="Barry K.W."/>
            <person name="Bougher N.L."/>
            <person name="Buchanan P."/>
            <person name="Buyck B."/>
            <person name="Bense V."/>
            <person name="Catcheside P."/>
            <person name="Chovatia M."/>
            <person name="Cooper J."/>
            <person name="Damon W."/>
            <person name="Desjardin D."/>
            <person name="Finy P."/>
            <person name="Geml J."/>
            <person name="Haridas S."/>
            <person name="Hughes K."/>
            <person name="Justo A."/>
            <person name="Karasinski D."/>
            <person name="Kautmanova I."/>
            <person name="Kiss B."/>
            <person name="Kocsube S."/>
            <person name="Kotiranta H."/>
            <person name="LaButti K.M."/>
            <person name="Lechner B.E."/>
            <person name="Liimatainen K."/>
            <person name="Lipzen A."/>
            <person name="Lukacs Z."/>
            <person name="Mihaltcheva S."/>
            <person name="Morgado L.N."/>
            <person name="Niskanen T."/>
            <person name="Noordeloos M.E."/>
            <person name="Ohm R.A."/>
            <person name="Ortiz-Santana B."/>
            <person name="Ovrebo C."/>
            <person name="Racz N."/>
            <person name="Riley R."/>
            <person name="Savchenko A."/>
            <person name="Shiryaev A."/>
            <person name="Soop K."/>
            <person name="Spirin V."/>
            <person name="Szebenyi C."/>
            <person name="Tomsovsky M."/>
            <person name="Tulloss R.E."/>
            <person name="Uehling J."/>
            <person name="Grigoriev I.V."/>
            <person name="Vagvolgyi C."/>
            <person name="Papp T."/>
            <person name="Martin F.M."/>
            <person name="Miettinen O."/>
            <person name="Hibbett D.S."/>
            <person name="Nagy L.G."/>
        </authorList>
    </citation>
    <scope>NUCLEOTIDE SEQUENCE [LARGE SCALE GENOMIC DNA]</scope>
    <source>
        <strain evidence="3 4">HHB13444</strain>
    </source>
</reference>
<dbReference type="InterPro" id="IPR036397">
    <property type="entry name" value="RNaseH_sf"/>
</dbReference>
<dbReference type="InParanoid" id="A0A5C3PQ40"/>
<feature type="compositionally biased region" description="Basic residues" evidence="1">
    <location>
        <begin position="142"/>
        <end position="166"/>
    </location>
</feature>
<organism evidence="3 4">
    <name type="scientific">Polyporus arcularius HHB13444</name>
    <dbReference type="NCBI Taxonomy" id="1314778"/>
    <lineage>
        <taxon>Eukaryota</taxon>
        <taxon>Fungi</taxon>
        <taxon>Dikarya</taxon>
        <taxon>Basidiomycota</taxon>
        <taxon>Agaricomycotina</taxon>
        <taxon>Agaricomycetes</taxon>
        <taxon>Polyporales</taxon>
        <taxon>Polyporaceae</taxon>
        <taxon>Polyporus</taxon>
    </lineage>
</organism>
<dbReference type="GO" id="GO:0003676">
    <property type="term" value="F:nucleic acid binding"/>
    <property type="evidence" value="ECO:0007669"/>
    <property type="project" value="InterPro"/>
</dbReference>
<evidence type="ECO:0000313" key="3">
    <source>
        <dbReference type="EMBL" id="TFK91511.1"/>
    </source>
</evidence>
<dbReference type="EMBL" id="ML211019">
    <property type="protein sequence ID" value="TFK91511.1"/>
    <property type="molecule type" value="Genomic_DNA"/>
</dbReference>
<dbReference type="InterPro" id="IPR040151">
    <property type="entry name" value="Gfd2/YDR514C-like"/>
</dbReference>
<accession>A0A5C3PQ40</accession>
<dbReference type="Proteomes" id="UP000308197">
    <property type="component" value="Unassembled WGS sequence"/>
</dbReference>
<dbReference type="InterPro" id="IPR048519">
    <property type="entry name" value="Gfd2/YDR514C-like_C"/>
</dbReference>
<protein>
    <recommendedName>
        <fullName evidence="2">Gfd2/YDR514C-like C-terminal domain-containing protein</fullName>
    </recommendedName>
</protein>
<keyword evidence="4" id="KW-1185">Reference proteome</keyword>
<sequence>MPFDTRSSPVSPASGTVGTTGFYRFTDVFFEWHQALPNQDDVSPLKALIAYPALVHPDHPLRKPGVNGIELHLGTFESGEMRLLFSSAQLEYLRYYMHTMGLTKEPIPLPSSEYLIQQKDLVHCSPDVYNEASVLKRAIKVRQGRHRGGPRRRGRRGGKRSRRRKCSTNTNLALQTIDKNNKRLKKGMDNILGLRRLIFERVRTLWAAKLGTWCAMDFEAWDRDHTLLTEFGWRLVQWGDDKAVKEHGHLIVKERRQYTQHYVPNNREFYNFGQSLDVDKHEFRDRIRGLIDKHREHGPLFLVFHDHSQDVKYLKSEAIKAIERIDVLPDSPMTGEVYVVDTAELFAALEGDSNNTRSLERVCRHLKIDTKYLHNAGNDAYYTLEAMISMASGDPVDQQREQRWPNRTGDNMPKVEFQEWEEDSDFSDMEGIFGNPVNGANGVQPDADDDEF</sequence>
<feature type="region of interest" description="Disordered" evidence="1">
    <location>
        <begin position="425"/>
        <end position="452"/>
    </location>
</feature>
<dbReference type="GO" id="GO:0005634">
    <property type="term" value="C:nucleus"/>
    <property type="evidence" value="ECO:0007669"/>
    <property type="project" value="TreeGrafter"/>
</dbReference>
<evidence type="ECO:0000259" key="2">
    <source>
        <dbReference type="Pfam" id="PF21762"/>
    </source>
</evidence>
<feature type="region of interest" description="Disordered" evidence="1">
    <location>
        <begin position="142"/>
        <end position="167"/>
    </location>
</feature>
<evidence type="ECO:0000256" key="1">
    <source>
        <dbReference type="SAM" id="MobiDB-lite"/>
    </source>
</evidence>
<dbReference type="STRING" id="1314778.A0A5C3PQ40"/>
<feature type="domain" description="Gfd2/YDR514C-like C-terminal" evidence="2">
    <location>
        <begin position="212"/>
        <end position="390"/>
    </location>
</feature>